<feature type="region of interest" description="Disordered" evidence="4">
    <location>
        <begin position="1452"/>
        <end position="1486"/>
    </location>
</feature>
<dbReference type="SUPFAM" id="SSF52980">
    <property type="entry name" value="Restriction endonuclease-like"/>
    <property type="match status" value="1"/>
</dbReference>
<dbReference type="InterPro" id="IPR019734">
    <property type="entry name" value="TPR_rpt"/>
</dbReference>
<evidence type="ECO:0000313" key="6">
    <source>
        <dbReference type="EMBL" id="OLQ03208.1"/>
    </source>
</evidence>
<accession>A0A1Q9E714</accession>
<dbReference type="InterPro" id="IPR011990">
    <property type="entry name" value="TPR-like_helical_dom_sf"/>
</dbReference>
<dbReference type="Pfam" id="PF00128">
    <property type="entry name" value="Alpha-amylase"/>
    <property type="match status" value="2"/>
</dbReference>
<feature type="compositionally biased region" description="Basic and acidic residues" evidence="4">
    <location>
        <begin position="1628"/>
        <end position="1648"/>
    </location>
</feature>
<dbReference type="SMART" id="SM00642">
    <property type="entry name" value="Aamy"/>
    <property type="match status" value="1"/>
</dbReference>
<organism evidence="6 7">
    <name type="scientific">Symbiodinium microadriaticum</name>
    <name type="common">Dinoflagellate</name>
    <name type="synonym">Zooxanthella microadriatica</name>
    <dbReference type="NCBI Taxonomy" id="2951"/>
    <lineage>
        <taxon>Eukaryota</taxon>
        <taxon>Sar</taxon>
        <taxon>Alveolata</taxon>
        <taxon>Dinophyceae</taxon>
        <taxon>Suessiales</taxon>
        <taxon>Symbiodiniaceae</taxon>
        <taxon>Symbiodinium</taxon>
    </lineage>
</organism>
<reference evidence="6 7" key="1">
    <citation type="submission" date="2016-02" db="EMBL/GenBank/DDBJ databases">
        <title>Genome analysis of coral dinoflagellate symbionts highlights evolutionary adaptations to a symbiotic lifestyle.</title>
        <authorList>
            <person name="Aranda M."/>
            <person name="Li Y."/>
            <person name="Liew Y.J."/>
            <person name="Baumgarten S."/>
            <person name="Simakov O."/>
            <person name="Wilson M."/>
            <person name="Piel J."/>
            <person name="Ashoor H."/>
            <person name="Bougouffa S."/>
            <person name="Bajic V.B."/>
            <person name="Ryu T."/>
            <person name="Ravasi T."/>
            <person name="Bayer T."/>
            <person name="Micklem G."/>
            <person name="Kim H."/>
            <person name="Bhak J."/>
            <person name="Lajeunesse T.C."/>
            <person name="Voolstra C.R."/>
        </authorList>
    </citation>
    <scope>NUCLEOTIDE SEQUENCE [LARGE SCALE GENOMIC DNA]</scope>
    <source>
        <strain evidence="6 7">CCMP2467</strain>
    </source>
</reference>
<keyword evidence="2" id="KW-0479">Metal-binding</keyword>
<comment type="caution">
    <text evidence="6">The sequence shown here is derived from an EMBL/GenBank/DDBJ whole genome shotgun (WGS) entry which is preliminary data.</text>
</comment>
<evidence type="ECO:0000259" key="5">
    <source>
        <dbReference type="SMART" id="SM00642"/>
    </source>
</evidence>
<dbReference type="SUPFAM" id="SSF51445">
    <property type="entry name" value="(Trans)glycosidases"/>
    <property type="match status" value="2"/>
</dbReference>
<dbReference type="PANTHER" id="PTHR10357">
    <property type="entry name" value="ALPHA-AMYLASE FAMILY MEMBER"/>
    <property type="match status" value="1"/>
</dbReference>
<feature type="domain" description="Glycosyl hydrolase family 13 catalytic" evidence="5">
    <location>
        <begin position="915"/>
        <end position="1285"/>
    </location>
</feature>
<proteinExistence type="predicted"/>
<feature type="region of interest" description="Disordered" evidence="4">
    <location>
        <begin position="1527"/>
        <end position="1566"/>
    </location>
</feature>
<feature type="compositionally biased region" description="Acidic residues" evidence="4">
    <location>
        <begin position="1683"/>
        <end position="1694"/>
    </location>
</feature>
<dbReference type="Gene3D" id="3.20.20.80">
    <property type="entry name" value="Glycosidases"/>
    <property type="match status" value="2"/>
</dbReference>
<name>A0A1Q9E714_SYMMI</name>
<dbReference type="InterPro" id="IPR011335">
    <property type="entry name" value="Restrct_endonuc-II-like"/>
</dbReference>
<evidence type="ECO:0000256" key="1">
    <source>
        <dbReference type="ARBA" id="ARBA00001913"/>
    </source>
</evidence>
<sequence length="3077" mass="342433">MQSCGGRSLLTESAKLGKEEAMLNLGILHLTDQSESLFLRNDTEGLRWLHQVEASARPGSKVKELAESVLRNYEAWSRTTTQRRQEVFWERAARILQPLLLLLVLYLCYFSMHSCCRQKHAPLRVGSLSPDFSIYFADGLQRSLHELVLHPPAPTLVLYHTICFAQGKEDHLVKLLEELEGMDRLLEGIPDARCLIVNVESSSRFHDIDASGRFANVLHGHAVPPKAYRFSGNLQKLLLDSACMIAKIGAVEVDDLEMLLVFTPEAIKLIAEKCDVSTKVVDQENLPDWDALRKIRGAKLHEEGYDGSPTSPWREVGEEDWYYYRLLWDVGFEKVSGTTAPFRNQRMISEKSSQRKCNSAWVASPDHDFPGFGIDIPASVGTAGRLVRPNGTLPNGKSGRNGECAWLVWECRVAVGTEGNPGVVLLAMPEQGPDEKIVSGSITKDDFKCRKVCPGFCTIDPNSWQHILPVRAAGCRPSAFLPRGASWLMDAGHKGNAGALELEELLSQCLVPYSDEGWLPRKTLLPLLKDLLPAVEESRVESLLDGLLKDCGNGSDGVAVESFVHWAVAPSALKGAVPSVLSPTARSKKAVSLVRKVNHFRTKEQSQLLGVSVHFLATHFLGEVEAQFGPGADPNYHEINPRLFWGPSARGRDVTCPRDGRIGASYADSIDPAHTGPATVMLSWTWSYTARTVVTALARWCERARRDAKATFVWQCALCINQFRVQEKEAAHQEENFESFRFVFESRVRSTGHILALLSPWHNPQYLTRIWCVFELWVACERKDVTLEVIMSEEAEEQFHASLAASGMISVWKAFGCVQIQKAKASVLADRQNILRLVEPEATNDEDYDVSSKVQKLNEVLGEGGCENGACPDKDLENQAGVELATNTWQKPTEYAPRDIKGTLGWGNRVKSLYFIVTDYFGDPHTHPPPSDADCNGTIKGITNHLDYIQGARSHKGAGSFEGIWITPAVLQFYGPDPDKQSGYGSYGYWAKDLRALADELHRRDMVFVYDIVLNHVGPVHDEKTLATFHPFNKPEYINQLGRGNLTFDEYARGKAYGGHGSGGHLRIELRQLRELPVLSGQLIGGAQSTDGYHFLRSRPASPSEADEILLDKRPGPAALLLLEGAVLKERTIPFCNVGDMVCEGYDEPTTISGDARDVSLLIWKGLLNFYVHFRATPAFCGLPFWPGAAWRKARGEDNPGAVHDLNLLGNFVDNHDMQRIGLYCKGDVSRMRNAVAWTMMMQGMPIIFYGTEHGFNTTHPPHWNAGFSTTTPGYSFLQALNNIRKALKLHTATMKQARIGKVESVRANQLVISRHSDTQAFIFLNNYELFFTAWAMTARAKCTASAKDLIKCFRSNEKRLDPESYQKAEIEVLIADKEQILADIISETPRANESTLMAALDLAYEGFQKDVIKEVARKVCACVQHVRQKSQNSSSCKKLAPAVARLVQQLRDRHQRGKRLSFGSDRSSSIASRPTPKKAKVSESTFPSASSSSAAIFAAYGFQPDAVDDVESIKSEASDIVEVVSTAESGDSADKHADASGHALHGAEDKHTAGNGHALQDGKVKSKPYFDGQNYVRACADGSVEKATMRCGSTGFCTVQFGAERPFPSEVPNVFLEPVKPKRKGKAKAEPAKSDKKENPSESKDAPEEVLDPAAEDLDPQEGDHDDDQDPVDSEGEVKEDYEPEGALADEESVNMSWQGYSIKDLPVEAHPDPEIHKGKHSFAIRLPNDEGVIDVLMRNRAFWVKKPDKAKGNFAWNKYGSVREALTSMGFLVRQRAEGKMISAIFSIPLFGPQNCKIDFLHVCDLGTTSDFLGSLLYFLMEFVVSGNSRREKCVTLFREIDAFYRANNSENRLPKLVPTMLRAELHGKLKSPKLRAKAGEARVLVPCAVQLAEKFLDTSVPAQNTMIHACHRLNSMYSCLSEHHWLPERFQQASREFLLLMSGLESHFEDLKLFRIKPKAHLLMELAVDDVNPSKHWTYRDESFGHSLALLARRRGGQFSMKAVSNAVLKRFLAGNQLLTGMARWSMRQEAVSIFLVAGILPETPAGWVWADALHGYSVPDLSAGVLRTSTDPVVLTLVERFSLLERDPEKEVAAEGSRHVQSRTSAVSMVAVVRHLHAWCADAAADHVEAALTFNETLQPQACANTAWLLMEVADWTRAMAILVEGRKALERAGKEGSVEDAWLLKNMGSWYTDLGKYAEDLRSWLIMKGPCSLGSDYWIDGSTSRHVHPRKGVRDYLGGASAFAGALEDSCQYFMPENVMFKSCTSGPIEAATLLCQGAWPKPLPDMVGTVIASDSQGEPFFRMTANPAADSTDVLEPCSTLANINPHETDTRLRFQTEGHAYYFDGEKTVTSLIHKYAAGFDAWQAVQNMKAGKDWPRLEYAASNIQVNVILLKLVDAPGSVRDRLTEVLQHEPLDMESLCAELIRFREELSNWDNIVQEIMLHDSEIVDLWKTKSFHACNAGTWMHSMLEHMMNGSDILPGTMTQNLNLAVDFLRDLHDEMPGLVAYRSEWTIYATRENLAGSIDLVLFDTSDGNFVLIGWKRSEKLQHKCNGYGKFMMEPLQDIPDCQGEQYRLQLNMYMWILEHYYFKKVKSMKAVCAYPNSCNEAFVDDVPDLTNVVDRLMKHRRVEAQAKRTPCDFSMPDTADLAGEGGVDAAMDPAAELIGPPGLQALPETTIAVAQDTLSALEEEAQNAEQGFPVFMQRRRQIKGANDSARLFQDMFSTNYSLLQRTLDQATADALQAPESILQNTRRGVQQITELHPTWSSELLTSVNDGGRETYVRVHSGFCYVYDEGMEHYRMAKAAMKKSDAATTAEYARLLRNMGKSIMRQGHLDSAMGYFKEAQEAFTVSNATNTPQYAVFLRTFGFCHGELGSLEEALTLYEEAKDVFERTKASSTPNYAGLLMDMGRLKMTAGELDAAMELFTESRSAFQLAGAEQTRNFADLLHCLGDCLDEQGKHDEAFRIFKQAQHVFELCGLSKTTNYAELLANMADCMKKQGLEKDSAQVLNKASTIFVAADASPDVLEHMSPLERRRHRVDKSRSPSKKLQVTMMKTQPAFHMTETKSGA</sequence>
<feature type="compositionally biased region" description="Basic and acidic residues" evidence="4">
    <location>
        <begin position="1533"/>
        <end position="1553"/>
    </location>
</feature>
<evidence type="ECO:0000256" key="3">
    <source>
        <dbReference type="ARBA" id="ARBA00022729"/>
    </source>
</evidence>
<dbReference type="PANTHER" id="PTHR10357:SF215">
    <property type="entry name" value="ALPHA-AMYLASE 1"/>
    <property type="match status" value="1"/>
</dbReference>
<dbReference type="SUPFAM" id="SSF48452">
    <property type="entry name" value="TPR-like"/>
    <property type="match status" value="1"/>
</dbReference>
<gene>
    <name evidence="6" type="primary">SWA2</name>
    <name evidence="6" type="ORF">AK812_SmicGene13853</name>
</gene>
<protein>
    <submittedName>
        <fullName evidence="6">Alpha-amylase 2</fullName>
    </submittedName>
</protein>
<dbReference type="OrthoDB" id="1740265at2759"/>
<keyword evidence="7" id="KW-1185">Reference proteome</keyword>
<evidence type="ECO:0000256" key="4">
    <source>
        <dbReference type="SAM" id="MobiDB-lite"/>
    </source>
</evidence>
<dbReference type="InterPro" id="IPR006047">
    <property type="entry name" value="GH13_cat_dom"/>
</dbReference>
<keyword evidence="3" id="KW-0732">Signal</keyword>
<dbReference type="SMART" id="SM00028">
    <property type="entry name" value="TPR"/>
    <property type="match status" value="3"/>
</dbReference>
<dbReference type="GO" id="GO:0005975">
    <property type="term" value="P:carbohydrate metabolic process"/>
    <property type="evidence" value="ECO:0007669"/>
    <property type="project" value="InterPro"/>
</dbReference>
<comment type="cofactor">
    <cofactor evidence="1">
        <name>Ca(2+)</name>
        <dbReference type="ChEBI" id="CHEBI:29108"/>
    </cofactor>
</comment>
<dbReference type="Proteomes" id="UP000186817">
    <property type="component" value="Unassembled WGS sequence"/>
</dbReference>
<evidence type="ECO:0000256" key="2">
    <source>
        <dbReference type="ARBA" id="ARBA00022723"/>
    </source>
</evidence>
<feature type="region of interest" description="Disordered" evidence="4">
    <location>
        <begin position="1609"/>
        <end position="1694"/>
    </location>
</feature>
<dbReference type="InterPro" id="IPR017853">
    <property type="entry name" value="GH"/>
</dbReference>
<dbReference type="GO" id="GO:0006281">
    <property type="term" value="P:DNA repair"/>
    <property type="evidence" value="ECO:0007669"/>
    <property type="project" value="UniProtKB-ARBA"/>
</dbReference>
<feature type="compositionally biased region" description="Acidic residues" evidence="4">
    <location>
        <begin position="1649"/>
        <end position="1676"/>
    </location>
</feature>
<dbReference type="GO" id="GO:0046872">
    <property type="term" value="F:metal ion binding"/>
    <property type="evidence" value="ECO:0007669"/>
    <property type="project" value="UniProtKB-KW"/>
</dbReference>
<dbReference type="EMBL" id="LSRX01000242">
    <property type="protein sequence ID" value="OLQ03208.1"/>
    <property type="molecule type" value="Genomic_DNA"/>
</dbReference>
<dbReference type="Gene3D" id="1.25.40.10">
    <property type="entry name" value="Tetratricopeptide repeat domain"/>
    <property type="match status" value="1"/>
</dbReference>
<evidence type="ECO:0000313" key="7">
    <source>
        <dbReference type="Proteomes" id="UP000186817"/>
    </source>
</evidence>